<keyword evidence="5 7" id="KW-0804">Transcription</keyword>
<dbReference type="Proteomes" id="UP000179807">
    <property type="component" value="Unassembled WGS sequence"/>
</dbReference>
<dbReference type="InterPro" id="IPR015633">
    <property type="entry name" value="E2F"/>
</dbReference>
<dbReference type="EMBL" id="MLAK01000845">
    <property type="protein sequence ID" value="OHT02975.1"/>
    <property type="molecule type" value="Genomic_DNA"/>
</dbReference>
<evidence type="ECO:0000256" key="6">
    <source>
        <dbReference type="ARBA" id="ARBA00023242"/>
    </source>
</evidence>
<keyword evidence="3 7" id="KW-0805">Transcription regulation</keyword>
<evidence type="ECO:0000259" key="8">
    <source>
        <dbReference type="SMART" id="SM01372"/>
    </source>
</evidence>
<keyword evidence="6 7" id="KW-0539">Nucleus</keyword>
<dbReference type="SMART" id="SM01372">
    <property type="entry name" value="E2F_TDP"/>
    <property type="match status" value="1"/>
</dbReference>
<dbReference type="VEuPathDB" id="TrichDB:TRFO_29731"/>
<comment type="subcellular location">
    <subcellularLocation>
        <location evidence="1 7">Nucleus</location>
    </subcellularLocation>
</comment>
<dbReference type="InterPro" id="IPR037241">
    <property type="entry name" value="E2F-DP_heterodim"/>
</dbReference>
<dbReference type="Gene3D" id="1.10.10.10">
    <property type="entry name" value="Winged helix-like DNA-binding domain superfamily/Winged helix DNA-binding domain"/>
    <property type="match status" value="1"/>
</dbReference>
<dbReference type="InterPro" id="IPR003316">
    <property type="entry name" value="E2F_WHTH_DNA-bd_dom"/>
</dbReference>
<proteinExistence type="inferred from homology"/>
<dbReference type="GeneID" id="94841649"/>
<dbReference type="GO" id="GO:0000981">
    <property type="term" value="F:DNA-binding transcription factor activity, RNA polymerase II-specific"/>
    <property type="evidence" value="ECO:0007669"/>
    <property type="project" value="TreeGrafter"/>
</dbReference>
<dbReference type="SUPFAM" id="SSF144074">
    <property type="entry name" value="E2F-DP heterodimerization region"/>
    <property type="match status" value="1"/>
</dbReference>
<dbReference type="SUPFAM" id="SSF46785">
    <property type="entry name" value="Winged helix' DNA-binding domain"/>
    <property type="match status" value="1"/>
</dbReference>
<reference evidence="9" key="1">
    <citation type="submission" date="2016-10" db="EMBL/GenBank/DDBJ databases">
        <authorList>
            <person name="Benchimol M."/>
            <person name="Almeida L.G."/>
            <person name="Vasconcelos A.T."/>
            <person name="Perreira-Neves A."/>
            <person name="Rosa I.A."/>
            <person name="Tasca T."/>
            <person name="Bogo M.R."/>
            <person name="de Souza W."/>
        </authorList>
    </citation>
    <scope>NUCLEOTIDE SEQUENCE [LARGE SCALE GENOMIC DNA]</scope>
    <source>
        <strain evidence="9">K</strain>
    </source>
</reference>
<evidence type="ECO:0000313" key="9">
    <source>
        <dbReference type="EMBL" id="OHT02975.1"/>
    </source>
</evidence>
<organism evidence="9 10">
    <name type="scientific">Tritrichomonas foetus</name>
    <dbReference type="NCBI Taxonomy" id="1144522"/>
    <lineage>
        <taxon>Eukaryota</taxon>
        <taxon>Metamonada</taxon>
        <taxon>Parabasalia</taxon>
        <taxon>Tritrichomonadida</taxon>
        <taxon>Tritrichomonadidae</taxon>
        <taxon>Tritrichomonas</taxon>
    </lineage>
</organism>
<evidence type="ECO:0000256" key="5">
    <source>
        <dbReference type="ARBA" id="ARBA00023163"/>
    </source>
</evidence>
<dbReference type="PANTHER" id="PTHR12081:SF18">
    <property type="entry name" value="TRANSCRIPTION FACTOR E2F2-RELATED"/>
    <property type="match status" value="1"/>
</dbReference>
<dbReference type="GO" id="GO:0090575">
    <property type="term" value="C:RNA polymerase II transcription regulator complex"/>
    <property type="evidence" value="ECO:0007669"/>
    <property type="project" value="TreeGrafter"/>
</dbReference>
<dbReference type="AlphaFoldDB" id="A0A1J4JUZ0"/>
<dbReference type="Pfam" id="PF02319">
    <property type="entry name" value="WHD_E2F_TDP"/>
    <property type="match status" value="1"/>
</dbReference>
<dbReference type="InterPro" id="IPR036388">
    <property type="entry name" value="WH-like_DNA-bd_sf"/>
</dbReference>
<dbReference type="InterPro" id="IPR036390">
    <property type="entry name" value="WH_DNA-bd_sf"/>
</dbReference>
<name>A0A1J4JUZ0_9EUKA</name>
<evidence type="ECO:0000256" key="7">
    <source>
        <dbReference type="RuleBase" id="RU003796"/>
    </source>
</evidence>
<dbReference type="FunFam" id="1.10.10.10:FF:000458">
    <property type="entry name" value="E2F-like (Mammalian transcription factor)"/>
    <property type="match status" value="1"/>
</dbReference>
<gene>
    <name evidence="9" type="ORF">TRFO_29731</name>
</gene>
<keyword evidence="4 7" id="KW-0238">DNA-binding</keyword>
<dbReference type="OrthoDB" id="1743261at2759"/>
<accession>A0A1J4JUZ0</accession>
<evidence type="ECO:0000256" key="4">
    <source>
        <dbReference type="ARBA" id="ARBA00023125"/>
    </source>
</evidence>
<dbReference type="PANTHER" id="PTHR12081">
    <property type="entry name" value="TRANSCRIPTION FACTOR E2F"/>
    <property type="match status" value="1"/>
</dbReference>
<evidence type="ECO:0000313" key="10">
    <source>
        <dbReference type="Proteomes" id="UP000179807"/>
    </source>
</evidence>
<feature type="domain" description="E2F/DP family winged-helix DNA-binding" evidence="8">
    <location>
        <begin position="15"/>
        <end position="80"/>
    </location>
</feature>
<evidence type="ECO:0000256" key="1">
    <source>
        <dbReference type="ARBA" id="ARBA00004123"/>
    </source>
</evidence>
<protein>
    <recommendedName>
        <fullName evidence="8">E2F/DP family winged-helix DNA-binding domain-containing protein</fullName>
    </recommendedName>
</protein>
<evidence type="ECO:0000256" key="2">
    <source>
        <dbReference type="ARBA" id="ARBA00010940"/>
    </source>
</evidence>
<dbReference type="GO" id="GO:0000978">
    <property type="term" value="F:RNA polymerase II cis-regulatory region sequence-specific DNA binding"/>
    <property type="evidence" value="ECO:0007669"/>
    <property type="project" value="InterPro"/>
</dbReference>
<comment type="similarity">
    <text evidence="2 7">Belongs to the E2F/DP family.</text>
</comment>
<keyword evidence="10" id="KW-1185">Reference proteome</keyword>
<dbReference type="RefSeq" id="XP_068356111.1">
    <property type="nucleotide sequence ID" value="XM_068506945.1"/>
</dbReference>
<sequence length="187" mass="20999">MMMNEDGILKAEKSKASCSLVDITNLFLNYLKSQEGKEVDLTQVENSLGISKRRLYDVTNVLAGVGAIERTGKAKVKWIDNDSFDDDANDEMPSLEQLIEYEQELDLKTKEISDRLDGLTNSPTFMQNSYVSLNEIFQNDIPNPEISQFILSGPHDLSIEFDEDSYLSFVASSKSGPVNITPLNLRH</sequence>
<comment type="caution">
    <text evidence="9">The sequence shown here is derived from an EMBL/GenBank/DDBJ whole genome shotgun (WGS) entry which is preliminary data.</text>
</comment>
<evidence type="ECO:0000256" key="3">
    <source>
        <dbReference type="ARBA" id="ARBA00023015"/>
    </source>
</evidence>